<comment type="similarity">
    <text evidence="2">Belongs to the cation transport ATPase (P-type) (TC 3.A.3) family. Type IB subfamily.</text>
</comment>
<keyword evidence="16" id="KW-1185">Reference proteome</keyword>
<keyword evidence="8" id="KW-0460">Magnesium</keyword>
<keyword evidence="10 13" id="KW-1133">Transmembrane helix</keyword>
<dbReference type="GO" id="GO:0005886">
    <property type="term" value="C:plasma membrane"/>
    <property type="evidence" value="ECO:0007669"/>
    <property type="project" value="UniProtKB-SubCell"/>
</dbReference>
<feature type="transmembrane region" description="Helical" evidence="13">
    <location>
        <begin position="761"/>
        <end position="786"/>
    </location>
</feature>
<dbReference type="Gene3D" id="3.40.50.1000">
    <property type="entry name" value="HAD superfamily/HAD-like"/>
    <property type="match status" value="1"/>
</dbReference>
<feature type="transmembrane region" description="Helical" evidence="13">
    <location>
        <begin position="735"/>
        <end position="755"/>
    </location>
</feature>
<evidence type="ECO:0000256" key="12">
    <source>
        <dbReference type="ARBA" id="ARBA00023136"/>
    </source>
</evidence>
<evidence type="ECO:0000256" key="5">
    <source>
        <dbReference type="ARBA" id="ARBA00022553"/>
    </source>
</evidence>
<feature type="transmembrane region" description="Helical" evidence="13">
    <location>
        <begin position="206"/>
        <end position="224"/>
    </location>
</feature>
<dbReference type="SUPFAM" id="SSF56784">
    <property type="entry name" value="HAD-like"/>
    <property type="match status" value="1"/>
</dbReference>
<dbReference type="NCBIfam" id="TIGR01494">
    <property type="entry name" value="ATPase_P-type"/>
    <property type="match status" value="1"/>
</dbReference>
<dbReference type="EMBL" id="CP035544">
    <property type="protein sequence ID" value="QBA63233.1"/>
    <property type="molecule type" value="Genomic_DNA"/>
</dbReference>
<dbReference type="PRINTS" id="PR00943">
    <property type="entry name" value="CUATPASE"/>
</dbReference>
<dbReference type="Pfam" id="PF12156">
    <property type="entry name" value="ATPase-cat_bd"/>
    <property type="match status" value="1"/>
</dbReference>
<keyword evidence="7" id="KW-0479">Metal-binding</keyword>
<evidence type="ECO:0000256" key="7">
    <source>
        <dbReference type="ARBA" id="ARBA00022723"/>
    </source>
</evidence>
<dbReference type="OrthoDB" id="1521937at2"/>
<dbReference type="RefSeq" id="WP_129602024.1">
    <property type="nucleotide sequence ID" value="NZ_CP035544.1"/>
</dbReference>
<dbReference type="PANTHER" id="PTHR43520:SF5">
    <property type="entry name" value="CATION-TRANSPORTING P-TYPE ATPASE-RELATED"/>
    <property type="match status" value="1"/>
</dbReference>
<dbReference type="InterPro" id="IPR023299">
    <property type="entry name" value="ATPase_P-typ_cyto_dom_N"/>
</dbReference>
<name>A0A411E6T6_9FLAO</name>
<dbReference type="InterPro" id="IPR018303">
    <property type="entry name" value="ATPase_P-typ_P_site"/>
</dbReference>
<dbReference type="InterPro" id="IPR001757">
    <property type="entry name" value="P_typ_ATPase"/>
</dbReference>
<dbReference type="PRINTS" id="PR00119">
    <property type="entry name" value="CATATPASE"/>
</dbReference>
<evidence type="ECO:0000256" key="1">
    <source>
        <dbReference type="ARBA" id="ARBA00004651"/>
    </source>
</evidence>
<dbReference type="GO" id="GO:0043682">
    <property type="term" value="F:P-type divalent copper transporter activity"/>
    <property type="evidence" value="ECO:0007669"/>
    <property type="project" value="TreeGrafter"/>
</dbReference>
<evidence type="ECO:0000256" key="9">
    <source>
        <dbReference type="ARBA" id="ARBA00022967"/>
    </source>
</evidence>
<feature type="transmembrane region" description="Helical" evidence="13">
    <location>
        <begin position="167"/>
        <end position="186"/>
    </location>
</feature>
<dbReference type="Gene3D" id="3.30.70.100">
    <property type="match status" value="1"/>
</dbReference>
<keyword evidence="12 13" id="KW-0472">Membrane</keyword>
<protein>
    <submittedName>
        <fullName evidence="15">HAD family hydrolase</fullName>
    </submittedName>
</protein>
<dbReference type="PANTHER" id="PTHR43520">
    <property type="entry name" value="ATP7, ISOFORM B"/>
    <property type="match status" value="1"/>
</dbReference>
<feature type="transmembrane region" description="Helical" evidence="13">
    <location>
        <begin position="236"/>
        <end position="255"/>
    </location>
</feature>
<proteinExistence type="inferred from homology"/>
<feature type="transmembrane region" description="Helical" evidence="13">
    <location>
        <begin position="420"/>
        <end position="437"/>
    </location>
</feature>
<comment type="subcellular location">
    <subcellularLocation>
        <location evidence="1">Cell membrane</location>
        <topology evidence="1">Multi-pass membrane protein</topology>
    </subcellularLocation>
</comment>
<dbReference type="InterPro" id="IPR036163">
    <property type="entry name" value="HMA_dom_sf"/>
</dbReference>
<evidence type="ECO:0000256" key="2">
    <source>
        <dbReference type="ARBA" id="ARBA00006024"/>
    </source>
</evidence>
<dbReference type="InterPro" id="IPR059000">
    <property type="entry name" value="ATPase_P-type_domA"/>
</dbReference>
<dbReference type="Gene3D" id="3.40.1110.10">
    <property type="entry name" value="Calcium-transporting ATPase, cytoplasmic domain N"/>
    <property type="match status" value="1"/>
</dbReference>
<dbReference type="GO" id="GO:0055070">
    <property type="term" value="P:copper ion homeostasis"/>
    <property type="evidence" value="ECO:0007669"/>
    <property type="project" value="TreeGrafter"/>
</dbReference>
<keyword evidence="4" id="KW-1003">Cell membrane</keyword>
<gene>
    <name evidence="15" type="ORF">EQY75_00900</name>
</gene>
<dbReference type="CDD" id="cd00371">
    <property type="entry name" value="HMA"/>
    <property type="match status" value="1"/>
</dbReference>
<dbReference type="Gene3D" id="2.70.150.10">
    <property type="entry name" value="Calcium-transporting ATPase, cytoplasmic transduction domain A"/>
    <property type="match status" value="1"/>
</dbReference>
<dbReference type="InterPro" id="IPR023214">
    <property type="entry name" value="HAD_sf"/>
</dbReference>
<evidence type="ECO:0000256" key="4">
    <source>
        <dbReference type="ARBA" id="ARBA00022475"/>
    </source>
</evidence>
<keyword evidence="15" id="KW-0378">Hydrolase</keyword>
<feature type="domain" description="HMA" evidence="14">
    <location>
        <begin position="84"/>
        <end position="150"/>
    </location>
</feature>
<keyword evidence="6 13" id="KW-0812">Transmembrane</keyword>
<dbReference type="KEGG" id="mur:EQY75_00900"/>
<dbReference type="SUPFAM" id="SSF55008">
    <property type="entry name" value="HMA, heavy metal-associated domain"/>
    <property type="match status" value="1"/>
</dbReference>
<dbReference type="PROSITE" id="PS00154">
    <property type="entry name" value="ATPASE_E1_E2"/>
    <property type="match status" value="1"/>
</dbReference>
<evidence type="ECO:0000256" key="13">
    <source>
        <dbReference type="SAM" id="Phobius"/>
    </source>
</evidence>
<dbReference type="SUPFAM" id="SSF81653">
    <property type="entry name" value="Calcium ATPase, transduction domain A"/>
    <property type="match status" value="1"/>
</dbReference>
<evidence type="ECO:0000313" key="16">
    <source>
        <dbReference type="Proteomes" id="UP000290889"/>
    </source>
</evidence>
<feature type="transmembrane region" description="Helical" evidence="13">
    <location>
        <begin position="443"/>
        <end position="467"/>
    </location>
</feature>
<dbReference type="Pfam" id="PF00702">
    <property type="entry name" value="Hydrolase"/>
    <property type="match status" value="1"/>
</dbReference>
<evidence type="ECO:0000256" key="10">
    <source>
        <dbReference type="ARBA" id="ARBA00022989"/>
    </source>
</evidence>
<dbReference type="PROSITE" id="PS50846">
    <property type="entry name" value="HMA_2"/>
    <property type="match status" value="1"/>
</dbReference>
<feature type="transmembrane region" description="Helical" evidence="13">
    <location>
        <begin position="261"/>
        <end position="282"/>
    </location>
</feature>
<sequence>MDNKSCFHCGDPCDEATVLYQDKTFCCNGCKTVYEIFDSNDLKYYYDLQSAAGSTPKLSPGKYDYLENSEIAEQLLEFNDGKHQIISLFIPTIHCSSCIWVLENLGKLAPGIVQSQVDFPKKTLRISFRDKTISLKEIVELLAKIGYEPNISLADSEVKKNKDGKKIIYQLGVAGFGFGNIMFLSFPEYFEVGEYWLEQYKMLFRWLMFAFSLPVVFYAGRDYLLSAYKGIKSNFLNIDVPIALGILVLFIRSTLEIIFDWGSGFFDSLSGLIFFLLLGKYFQQRTYSFLSFERDYKSYFPVAITRIFNNGREESVRVNDLKKGDRLLIRHGELIPVDGILETGPAEIDYSFVTGEARPVHVDAGEKVFAGGKQLGGPIEMTAQKKVSQSYLTQLWSHNVFGESSDSKFKSLTDSIGKRFTIAVLSIAIVSALYWVFTEPGKVWNVFTAVLIIACPCAIALAAPFTLGNMLRIFGKKKFYLKDVSVIEKLAKIDTAIFDKTGTLTTRKHDEIFYEGSKLTKEEKSLMKSTLRASNHPLSRSLYSLLKEHNILSLDQYEEYIGLGLFGSKGDNTIKIGSSTFVDNCNQTSPSKAEVHISTNSNYRGRFVLQSQYRNGITDLMSDLRKQIDLAVLSGDHDGERNRLQTLLPGLTPMYFDQNPKDKLYFVKELQDSGKRVMMVGDGLNDAGALAQSDVGIALAEDINVFSPACDGILDATAFTNLSSYINASKKAMGIIRLSFVLSLAYNLIGLYFAVTGQLQPVIAAILMPLSSISIVAFTTIATNWLGRRIK</sequence>
<dbReference type="Pfam" id="PF00122">
    <property type="entry name" value="E1-E2_ATPase"/>
    <property type="match status" value="1"/>
</dbReference>
<keyword evidence="11" id="KW-0406">Ion transport</keyword>
<keyword evidence="5" id="KW-0597">Phosphoprotein</keyword>
<dbReference type="Proteomes" id="UP000290889">
    <property type="component" value="Chromosome"/>
</dbReference>
<reference evidence="15 16" key="1">
    <citation type="submission" date="2019-01" db="EMBL/GenBank/DDBJ databases">
        <title>Muriicola soli sp. nov., isolated from soil.</title>
        <authorList>
            <person name="Kang H.J."/>
            <person name="Kim S.B."/>
        </authorList>
    </citation>
    <scope>NUCLEOTIDE SEQUENCE [LARGE SCALE GENOMIC DNA]</scope>
    <source>
        <strain evidence="15 16">MMS17-SY002</strain>
    </source>
</reference>
<accession>A0A411E6T6</accession>
<dbReference type="AlphaFoldDB" id="A0A411E6T6"/>
<dbReference type="InterPro" id="IPR021993">
    <property type="entry name" value="ATPase-cat-bd"/>
</dbReference>
<organism evidence="15 16">
    <name type="scientific">Muriicola soli</name>
    <dbReference type="NCBI Taxonomy" id="2507538"/>
    <lineage>
        <taxon>Bacteria</taxon>
        <taxon>Pseudomonadati</taxon>
        <taxon>Bacteroidota</taxon>
        <taxon>Flavobacteriia</taxon>
        <taxon>Flavobacteriales</taxon>
        <taxon>Flavobacteriaceae</taxon>
        <taxon>Muriicola</taxon>
    </lineage>
</organism>
<dbReference type="InterPro" id="IPR008250">
    <property type="entry name" value="ATPase_P-typ_transduc_dom_A_sf"/>
</dbReference>
<evidence type="ECO:0000256" key="3">
    <source>
        <dbReference type="ARBA" id="ARBA00022448"/>
    </source>
</evidence>
<evidence type="ECO:0000256" key="11">
    <source>
        <dbReference type="ARBA" id="ARBA00023065"/>
    </source>
</evidence>
<evidence type="ECO:0000259" key="14">
    <source>
        <dbReference type="PROSITE" id="PS50846"/>
    </source>
</evidence>
<dbReference type="GO" id="GO:0005507">
    <property type="term" value="F:copper ion binding"/>
    <property type="evidence" value="ECO:0007669"/>
    <property type="project" value="TreeGrafter"/>
</dbReference>
<dbReference type="InterPro" id="IPR036412">
    <property type="entry name" value="HAD-like_sf"/>
</dbReference>
<evidence type="ECO:0000256" key="8">
    <source>
        <dbReference type="ARBA" id="ARBA00022842"/>
    </source>
</evidence>
<dbReference type="InterPro" id="IPR006121">
    <property type="entry name" value="HMA_dom"/>
</dbReference>
<dbReference type="GO" id="GO:0005524">
    <property type="term" value="F:ATP binding"/>
    <property type="evidence" value="ECO:0007669"/>
    <property type="project" value="InterPro"/>
</dbReference>
<evidence type="ECO:0000313" key="15">
    <source>
        <dbReference type="EMBL" id="QBA63233.1"/>
    </source>
</evidence>
<dbReference type="GO" id="GO:0016887">
    <property type="term" value="F:ATP hydrolysis activity"/>
    <property type="evidence" value="ECO:0007669"/>
    <property type="project" value="InterPro"/>
</dbReference>
<keyword evidence="9" id="KW-1278">Translocase</keyword>
<keyword evidence="3" id="KW-0813">Transport</keyword>
<evidence type="ECO:0000256" key="6">
    <source>
        <dbReference type="ARBA" id="ARBA00022692"/>
    </source>
</evidence>